<keyword evidence="2" id="KW-1185">Reference proteome</keyword>
<dbReference type="EMBL" id="CP099468">
    <property type="protein sequence ID" value="USQ87363.1"/>
    <property type="molecule type" value="Genomic_DNA"/>
</dbReference>
<protein>
    <submittedName>
        <fullName evidence="1">Uncharacterized protein</fullName>
    </submittedName>
</protein>
<name>A0ABY4ZFN8_9ACTN</name>
<dbReference type="Proteomes" id="UP001056374">
    <property type="component" value="Chromosome"/>
</dbReference>
<reference evidence="1" key="1">
    <citation type="submission" date="2022-06" db="EMBL/GenBank/DDBJ databases">
        <title>Complete genome sequence of soil microorganisms Streptomyces sp. Qhu-M197 isolated from Alpine meadows habitats on the Tibetan Plateau.</title>
        <authorList>
            <person name="Zhang B."/>
            <person name="Xiang X."/>
            <person name="Fan J."/>
        </authorList>
    </citation>
    <scope>NUCLEOTIDE SEQUENCE</scope>
    <source>
        <strain evidence="1">Qhu-M197</strain>
    </source>
</reference>
<dbReference type="RefSeq" id="WP_252553359.1">
    <property type="nucleotide sequence ID" value="NZ_CP099468.1"/>
</dbReference>
<gene>
    <name evidence="1" type="ORF">NFX46_28790</name>
</gene>
<proteinExistence type="predicted"/>
<sequence length="58" mass="6677">MIDPEINRDLRDLLMTEMRAPFTQRAALIAREFDARARGEFAPTQTAEFRSARPVVNL</sequence>
<accession>A0ABY4ZFN8</accession>
<evidence type="ECO:0000313" key="2">
    <source>
        <dbReference type="Proteomes" id="UP001056374"/>
    </source>
</evidence>
<organism evidence="1 2">
    <name type="scientific">Streptomyces phaeoluteigriseus</name>
    <dbReference type="NCBI Taxonomy" id="114686"/>
    <lineage>
        <taxon>Bacteria</taxon>
        <taxon>Bacillati</taxon>
        <taxon>Actinomycetota</taxon>
        <taxon>Actinomycetes</taxon>
        <taxon>Kitasatosporales</taxon>
        <taxon>Streptomycetaceae</taxon>
        <taxon>Streptomyces</taxon>
        <taxon>Streptomyces aurantiacus group</taxon>
    </lineage>
</organism>
<evidence type="ECO:0000313" key="1">
    <source>
        <dbReference type="EMBL" id="USQ87363.1"/>
    </source>
</evidence>